<proteinExistence type="inferred from homology"/>
<keyword evidence="4" id="KW-1185">Reference proteome</keyword>
<evidence type="ECO:0000256" key="1">
    <source>
        <dbReference type="ARBA" id="ARBA00044755"/>
    </source>
</evidence>
<evidence type="ECO:0000313" key="4">
    <source>
        <dbReference type="Proteomes" id="UP000295807"/>
    </source>
</evidence>
<dbReference type="InterPro" id="IPR007607">
    <property type="entry name" value="BacA/B"/>
</dbReference>
<evidence type="ECO:0000313" key="3">
    <source>
        <dbReference type="EMBL" id="TCS90148.1"/>
    </source>
</evidence>
<feature type="region of interest" description="Disordered" evidence="2">
    <location>
        <begin position="1"/>
        <end position="22"/>
    </location>
</feature>
<dbReference type="PANTHER" id="PTHR35024:SF4">
    <property type="entry name" value="POLYMER-FORMING CYTOSKELETAL PROTEIN"/>
    <property type="match status" value="1"/>
</dbReference>
<gene>
    <name evidence="3" type="ORF">EDD80_101347</name>
</gene>
<dbReference type="OrthoDB" id="5432602at2"/>
<dbReference type="Pfam" id="PF04519">
    <property type="entry name" value="Bactofilin"/>
    <property type="match status" value="1"/>
</dbReference>
<accession>A0A4R3KXH0</accession>
<feature type="region of interest" description="Disordered" evidence="2">
    <location>
        <begin position="133"/>
        <end position="153"/>
    </location>
</feature>
<comment type="similarity">
    <text evidence="1">Belongs to the bactofilin family.</text>
</comment>
<dbReference type="AlphaFoldDB" id="A0A4R3KXH0"/>
<feature type="compositionally biased region" description="Basic and acidic residues" evidence="2">
    <location>
        <begin position="138"/>
        <end position="153"/>
    </location>
</feature>
<evidence type="ECO:0000256" key="2">
    <source>
        <dbReference type="SAM" id="MobiDB-lite"/>
    </source>
</evidence>
<feature type="compositionally biased region" description="Basic and acidic residues" evidence="2">
    <location>
        <begin position="1"/>
        <end position="10"/>
    </location>
</feature>
<protein>
    <submittedName>
        <fullName evidence="3">Cytoskeletal protein CcmA (Bactofilin family)</fullName>
    </submittedName>
</protein>
<reference evidence="3 4" key="1">
    <citation type="submission" date="2019-03" db="EMBL/GenBank/DDBJ databases">
        <title>Genomic Encyclopedia of Type Strains, Phase IV (KMG-IV): sequencing the most valuable type-strain genomes for metagenomic binning, comparative biology and taxonomic classification.</title>
        <authorList>
            <person name="Goeker M."/>
        </authorList>
    </citation>
    <scope>NUCLEOTIDE SEQUENCE [LARGE SCALE GENOMIC DNA]</scope>
    <source>
        <strain evidence="3 4">DSM 21100</strain>
    </source>
</reference>
<comment type="caution">
    <text evidence="3">The sequence shown here is derived from an EMBL/GenBank/DDBJ whole genome shotgun (WGS) entry which is preliminary data.</text>
</comment>
<dbReference type="EMBL" id="SMAD01000001">
    <property type="protein sequence ID" value="TCS90148.1"/>
    <property type="molecule type" value="Genomic_DNA"/>
</dbReference>
<dbReference type="PANTHER" id="PTHR35024">
    <property type="entry name" value="HYPOTHETICAL CYTOSOLIC PROTEIN"/>
    <property type="match status" value="1"/>
</dbReference>
<dbReference type="RefSeq" id="WP_132127605.1">
    <property type="nucleotide sequence ID" value="NZ_CP042432.1"/>
</dbReference>
<sequence length="153" mass="16230">MLGKDKRSFDNEEPSLNGNGNGSVNLISAGTVIEGEINCRGDLRVDGKVTGRITSKSKVVIGTTGEVEGDIICQHADIFGKYNGNMRIHEILFMKSSCHIKGDVHAGKLVVEAGAVFSGHCHMGEAPAAEVMPRNGKHHEGNPEAEKKIGVPA</sequence>
<organism evidence="3 4">
    <name type="scientific">Anseongella ginsenosidimutans</name>
    <dbReference type="NCBI Taxonomy" id="496056"/>
    <lineage>
        <taxon>Bacteria</taxon>
        <taxon>Pseudomonadati</taxon>
        <taxon>Bacteroidota</taxon>
        <taxon>Sphingobacteriia</taxon>
        <taxon>Sphingobacteriales</taxon>
        <taxon>Sphingobacteriaceae</taxon>
        <taxon>Anseongella</taxon>
    </lineage>
</organism>
<name>A0A4R3KXH0_9SPHI</name>
<dbReference type="Proteomes" id="UP000295807">
    <property type="component" value="Unassembled WGS sequence"/>
</dbReference>